<dbReference type="OrthoDB" id="6513042at2759"/>
<name>A0A9P5LLG7_9HYPO</name>
<organism evidence="6 7">
    <name type="scientific">Cylindrodendrum hubeiense</name>
    <dbReference type="NCBI Taxonomy" id="595255"/>
    <lineage>
        <taxon>Eukaryota</taxon>
        <taxon>Fungi</taxon>
        <taxon>Dikarya</taxon>
        <taxon>Ascomycota</taxon>
        <taxon>Pezizomycotina</taxon>
        <taxon>Sordariomycetes</taxon>
        <taxon>Hypocreomycetidae</taxon>
        <taxon>Hypocreales</taxon>
        <taxon>Nectriaceae</taxon>
        <taxon>Cylindrodendrum</taxon>
    </lineage>
</organism>
<proteinExistence type="predicted"/>
<evidence type="ECO:0000256" key="4">
    <source>
        <dbReference type="ARBA" id="ARBA00022840"/>
    </source>
</evidence>
<keyword evidence="4" id="KW-0067">ATP-binding</keyword>
<dbReference type="Proteomes" id="UP000722485">
    <property type="component" value="Unassembled WGS sequence"/>
</dbReference>
<dbReference type="AlphaFoldDB" id="A0A9P5LLG7"/>
<evidence type="ECO:0000313" key="7">
    <source>
        <dbReference type="Proteomes" id="UP000722485"/>
    </source>
</evidence>
<keyword evidence="2" id="KW-0378">Hydrolase</keyword>
<evidence type="ECO:0000256" key="1">
    <source>
        <dbReference type="ARBA" id="ARBA00022741"/>
    </source>
</evidence>
<dbReference type="InterPro" id="IPR027417">
    <property type="entry name" value="P-loop_NTPase"/>
</dbReference>
<reference evidence="6" key="1">
    <citation type="submission" date="2020-03" db="EMBL/GenBank/DDBJ databases">
        <title>Draft Genome Sequence of Cylindrodendrum hubeiense.</title>
        <authorList>
            <person name="Buettner E."/>
            <person name="Kellner H."/>
        </authorList>
    </citation>
    <scope>NUCLEOTIDE SEQUENCE</scope>
    <source>
        <strain evidence="6">IHI 201604</strain>
    </source>
</reference>
<keyword evidence="1" id="KW-0547">Nucleotide-binding</keyword>
<evidence type="ECO:0000259" key="5">
    <source>
        <dbReference type="Pfam" id="PF13087"/>
    </source>
</evidence>
<sequence>MSQSTAASASGQPQGKKAIKTYVKPCAIMVGSLDGVRFGGKGLGMCTDIATNIMLVNSADTAAWTGFNIEFPLGQSNEEDGFGVCHTAERSMEFRVEPTDLIQMSVKFPRGLFTYHVEPLSQASTDRFPGGKSKMTIVEVVLKDNAHIEVDGYGMPFANTGHACEKWLHYPRTALVADTEKALLAIIEQRRFIFIVNQFSEQFMKSWSPDSLPPPFTYPYGVLHEWNEERYLSMLEKNKGHQFEPAWGYDDDNSHFAVVTQSQVQDVMWLYQVSLDIAKEKLLAYFIEVESSDSTYFVVLPSNQLLPTRYDAAWRRLSKKNALTLDVYEDDEKVPVSWEATIQDHADAKELFQGRHPLKKTDLVLFLTECERKVNAVCQYHPQAPPSNPLVFGTPAQGEKGSVSPELAFRMAVHRDLVRGKGFWKSLRAVTTDSALSSALDHLDLDLGDDATRQVPSPLPMVNILKIEDQDYIAALMREALPDDRERFRKYLSARPLGLGIITAGPGFGKTTALALATLGMAASFGHIYGTAPTHVATDNFAARLDAVTTRVTQRYNHDKAVGNPTYARRKLIVRVYKEQDEFDTFRSLLRNPHAGDDAAPSSSRIRPSKWRLFLSPSFWLLACLRSPAVRDFRPQELHLDDSIALHALQETIDQRGELSRLREVASGKITWEEYTDGKTVTNDQITSLLHAVIAAADILCSPPALAHTHRVASVWKNRKAKGIAVDEAANMVRPDLYSVWGNTLLPCILAGDDKQLGVVISTRDEVDILGNYLNRFAKDGKISPLEWFKGLGWPVYRLRTQLRMAVGQFDICHSQVYSDIPFTYGPGCNIDLPSHEIGRALEQYVTSKYPEVKAAPASTLQPVFIHCEDAFCITDPNTGSKKSLDQVKIALDFLIDFGKVTGANLAQVVIMTPYSANLEAIDRLRRKPKYSSLAAIRPAATVDSFQGQEGDLSVVIMATNRNTGPGFTTEARRLNVMMSRQKSGLILVGDIKTSKNFDKGSKGNKGPKGKTTIQIEDAEGDIHWANATMLANVHAWMVDNHRYLTVKIGKPKVL</sequence>
<evidence type="ECO:0000256" key="3">
    <source>
        <dbReference type="ARBA" id="ARBA00022806"/>
    </source>
</evidence>
<dbReference type="InterPro" id="IPR041679">
    <property type="entry name" value="DNA2/NAM7-like_C"/>
</dbReference>
<dbReference type="PANTHER" id="PTHR43788">
    <property type="entry name" value="DNA2/NAM7 HELICASE FAMILY MEMBER"/>
    <property type="match status" value="1"/>
</dbReference>
<evidence type="ECO:0000256" key="2">
    <source>
        <dbReference type="ARBA" id="ARBA00022801"/>
    </source>
</evidence>
<evidence type="ECO:0000313" key="6">
    <source>
        <dbReference type="EMBL" id="KAF7558241.1"/>
    </source>
</evidence>
<feature type="domain" description="DNA2/NAM7 helicase-like C-terminal" evidence="5">
    <location>
        <begin position="795"/>
        <end position="992"/>
    </location>
</feature>
<dbReference type="CDD" id="cd18808">
    <property type="entry name" value="SF1_C_Upf1"/>
    <property type="match status" value="1"/>
</dbReference>
<dbReference type="InterPro" id="IPR047187">
    <property type="entry name" value="SF1_C_Upf1"/>
</dbReference>
<dbReference type="PANTHER" id="PTHR43788:SF8">
    <property type="entry name" value="DNA-BINDING PROTEIN SMUBP-2"/>
    <property type="match status" value="1"/>
</dbReference>
<keyword evidence="7" id="KW-1185">Reference proteome</keyword>
<dbReference type="GO" id="GO:0016787">
    <property type="term" value="F:hydrolase activity"/>
    <property type="evidence" value="ECO:0007669"/>
    <property type="project" value="UniProtKB-KW"/>
</dbReference>
<dbReference type="SUPFAM" id="SSF52540">
    <property type="entry name" value="P-loop containing nucleoside triphosphate hydrolases"/>
    <property type="match status" value="1"/>
</dbReference>
<dbReference type="Gene3D" id="3.40.50.300">
    <property type="entry name" value="P-loop containing nucleotide triphosphate hydrolases"/>
    <property type="match status" value="2"/>
</dbReference>
<dbReference type="GO" id="GO:0005524">
    <property type="term" value="F:ATP binding"/>
    <property type="evidence" value="ECO:0007669"/>
    <property type="project" value="UniProtKB-KW"/>
</dbReference>
<gene>
    <name evidence="6" type="ORF">G7Z17_g158</name>
</gene>
<dbReference type="GO" id="GO:0043139">
    <property type="term" value="F:5'-3' DNA helicase activity"/>
    <property type="evidence" value="ECO:0007669"/>
    <property type="project" value="TreeGrafter"/>
</dbReference>
<accession>A0A9P5LLG7</accession>
<dbReference type="EMBL" id="JAANBB010000001">
    <property type="protein sequence ID" value="KAF7558241.1"/>
    <property type="molecule type" value="Genomic_DNA"/>
</dbReference>
<comment type="caution">
    <text evidence="6">The sequence shown here is derived from an EMBL/GenBank/DDBJ whole genome shotgun (WGS) entry which is preliminary data.</text>
</comment>
<keyword evidence="3" id="KW-0347">Helicase</keyword>
<dbReference type="InterPro" id="IPR050534">
    <property type="entry name" value="Coronavir_polyprotein_1ab"/>
</dbReference>
<protein>
    <recommendedName>
        <fullName evidence="5">DNA2/NAM7 helicase-like C-terminal domain-containing protein</fullName>
    </recommendedName>
</protein>
<dbReference type="Pfam" id="PF13087">
    <property type="entry name" value="AAA_12"/>
    <property type="match status" value="1"/>
</dbReference>